<evidence type="ECO:0000313" key="2">
    <source>
        <dbReference type="EMBL" id="GEE00724.1"/>
    </source>
</evidence>
<evidence type="ECO:0000256" key="1">
    <source>
        <dbReference type="SAM" id="MobiDB-lite"/>
    </source>
</evidence>
<protein>
    <submittedName>
        <fullName evidence="2">Uncharacterized protein</fullName>
    </submittedName>
</protein>
<gene>
    <name evidence="2" type="ORF">nbrc107696_11700</name>
</gene>
<dbReference type="EMBL" id="BJOV01000002">
    <property type="protein sequence ID" value="GEE00724.1"/>
    <property type="molecule type" value="Genomic_DNA"/>
</dbReference>
<accession>A0A7I9V684</accession>
<keyword evidence="3" id="KW-1185">Reference proteome</keyword>
<feature type="region of interest" description="Disordered" evidence="1">
    <location>
        <begin position="67"/>
        <end position="140"/>
    </location>
</feature>
<proteinExistence type="predicted"/>
<comment type="caution">
    <text evidence="2">The sequence shown here is derived from an EMBL/GenBank/DDBJ whole genome shotgun (WGS) entry which is preliminary data.</text>
</comment>
<name>A0A7I9V684_9ACTN</name>
<organism evidence="2 3">
    <name type="scientific">Gordonia spumicola</name>
    <dbReference type="NCBI Taxonomy" id="589161"/>
    <lineage>
        <taxon>Bacteria</taxon>
        <taxon>Bacillati</taxon>
        <taxon>Actinomycetota</taxon>
        <taxon>Actinomycetes</taxon>
        <taxon>Mycobacteriales</taxon>
        <taxon>Gordoniaceae</taxon>
        <taxon>Gordonia</taxon>
    </lineage>
</organism>
<sequence>MPGCLRCVGGGRYSRGDEFARFWPLVTVFFDQLRAAGGTVWLTQAEIAQLYGQVISRVLADGEVSEETINSGVDGSPGGRQVPPGTPHGRDGPSSFQMTGSRTAPPALRRSLPWEGQPIESEQSSMKYLPADTPNDGAVPTTRRERTLLATYFSGFTVAYTARLHVVDEATFRSHYYRVANRYREPETPTTTRWLLERMMRDGWIIEDPETPEGSQSGQP</sequence>
<reference evidence="3" key="1">
    <citation type="submission" date="2019-06" db="EMBL/GenBank/DDBJ databases">
        <title>Gordonia isolated from sludge of a wastewater treatment plant.</title>
        <authorList>
            <person name="Tamura T."/>
            <person name="Aoyama K."/>
            <person name="Kang Y."/>
            <person name="Saito S."/>
            <person name="Akiyama N."/>
            <person name="Yazawa K."/>
            <person name="Gonoi T."/>
            <person name="Mikami Y."/>
        </authorList>
    </citation>
    <scope>NUCLEOTIDE SEQUENCE [LARGE SCALE GENOMIC DNA]</scope>
    <source>
        <strain evidence="3">NBRC 107696</strain>
    </source>
</reference>
<dbReference type="Proteomes" id="UP000444960">
    <property type="component" value="Unassembled WGS sequence"/>
</dbReference>
<evidence type="ECO:0000313" key="3">
    <source>
        <dbReference type="Proteomes" id="UP000444960"/>
    </source>
</evidence>
<dbReference type="AlphaFoldDB" id="A0A7I9V684"/>